<evidence type="ECO:0000313" key="7">
    <source>
        <dbReference type="Proteomes" id="UP000760472"/>
    </source>
</evidence>
<protein>
    <recommendedName>
        <fullName evidence="4">Peptide methionine sulfoxide reductase MsrA</fullName>
        <shortName evidence="4">Protein-methionine-S-oxide reductase</shortName>
        <ecNumber evidence="4">1.8.4.11</ecNumber>
    </recommendedName>
    <alternativeName>
        <fullName evidence="4">Peptide-methionine (S)-S-oxide reductase</fullName>
        <shortName evidence="4">Peptide Met(O) reductase</shortName>
    </alternativeName>
</protein>
<keyword evidence="7" id="KW-1185">Reference proteome</keyword>
<dbReference type="HAMAP" id="MF_01401">
    <property type="entry name" value="MsrA"/>
    <property type="match status" value="1"/>
</dbReference>
<proteinExistence type="inferred from homology"/>
<dbReference type="NCBIfam" id="TIGR00401">
    <property type="entry name" value="msrA"/>
    <property type="match status" value="1"/>
</dbReference>
<sequence length="156" mass="17461">MPTATFAAGCFWGVESRFASTPGVTSTAVGYMGGHTENPTYRDVCNKTTGHAEVVQLEFDDQKVSYDTLLDIFWQMHDPTTLNRQGPDIGDQYRSAIFYHNDHQRIMAEQSKVVLDKSGIFGNPIVTEITPAAQFWRAEEYHQQYHAKNGHGGCSI</sequence>
<dbReference type="EC" id="1.8.4.11" evidence="4"/>
<dbReference type="PANTHER" id="PTHR43774">
    <property type="entry name" value="PEPTIDE METHIONINE SULFOXIDE REDUCTASE"/>
    <property type="match status" value="1"/>
</dbReference>
<evidence type="ECO:0000259" key="5">
    <source>
        <dbReference type="Pfam" id="PF01625"/>
    </source>
</evidence>
<comment type="similarity">
    <text evidence="4">Belongs to the MsrA Met sulfoxide reductase family.</text>
</comment>
<organism evidence="6 7">
    <name type="scientific">Amphritea pacifica</name>
    <dbReference type="NCBI Taxonomy" id="2811233"/>
    <lineage>
        <taxon>Bacteria</taxon>
        <taxon>Pseudomonadati</taxon>
        <taxon>Pseudomonadota</taxon>
        <taxon>Gammaproteobacteria</taxon>
        <taxon>Oceanospirillales</taxon>
        <taxon>Oceanospirillaceae</taxon>
        <taxon>Amphritea</taxon>
    </lineage>
</organism>
<dbReference type="GO" id="GO:0008113">
    <property type="term" value="F:peptide-methionine (S)-S-oxide reductase activity"/>
    <property type="evidence" value="ECO:0007669"/>
    <property type="project" value="UniProtKB-EC"/>
</dbReference>
<feature type="active site" evidence="4">
    <location>
        <position position="10"/>
    </location>
</feature>
<dbReference type="PANTHER" id="PTHR43774:SF1">
    <property type="entry name" value="PEPTIDE METHIONINE SULFOXIDE REDUCTASE MSRA 2"/>
    <property type="match status" value="1"/>
</dbReference>
<evidence type="ECO:0000256" key="2">
    <source>
        <dbReference type="ARBA" id="ARBA00047806"/>
    </source>
</evidence>
<dbReference type="Pfam" id="PF01625">
    <property type="entry name" value="PMSR"/>
    <property type="match status" value="1"/>
</dbReference>
<evidence type="ECO:0000256" key="1">
    <source>
        <dbReference type="ARBA" id="ARBA00023002"/>
    </source>
</evidence>
<evidence type="ECO:0000256" key="3">
    <source>
        <dbReference type="ARBA" id="ARBA00048782"/>
    </source>
</evidence>
<dbReference type="InterPro" id="IPR002569">
    <property type="entry name" value="Met_Sox_Rdtase_MsrA_dom"/>
</dbReference>
<comment type="function">
    <text evidence="4">Has an important function as a repair enzyme for proteins that have been inactivated by oxidation. Catalyzes the reversible oxidation-reduction of methionine sulfoxide in proteins to methionine.</text>
</comment>
<comment type="caution">
    <text evidence="6">The sequence shown here is derived from an EMBL/GenBank/DDBJ whole genome shotgun (WGS) entry which is preliminary data.</text>
</comment>
<dbReference type="Proteomes" id="UP000760472">
    <property type="component" value="Unassembled WGS sequence"/>
</dbReference>
<comment type="catalytic activity">
    <reaction evidence="2 4">
        <text>L-methionyl-[protein] + [thioredoxin]-disulfide + H2O = L-methionyl-(S)-S-oxide-[protein] + [thioredoxin]-dithiol</text>
        <dbReference type="Rhea" id="RHEA:14217"/>
        <dbReference type="Rhea" id="RHEA-COMP:10698"/>
        <dbReference type="Rhea" id="RHEA-COMP:10700"/>
        <dbReference type="Rhea" id="RHEA-COMP:12313"/>
        <dbReference type="Rhea" id="RHEA-COMP:12315"/>
        <dbReference type="ChEBI" id="CHEBI:15377"/>
        <dbReference type="ChEBI" id="CHEBI:16044"/>
        <dbReference type="ChEBI" id="CHEBI:29950"/>
        <dbReference type="ChEBI" id="CHEBI:44120"/>
        <dbReference type="ChEBI" id="CHEBI:50058"/>
        <dbReference type="EC" id="1.8.4.11"/>
    </reaction>
</comment>
<evidence type="ECO:0000256" key="4">
    <source>
        <dbReference type="HAMAP-Rule" id="MF_01401"/>
    </source>
</evidence>
<dbReference type="InterPro" id="IPR036509">
    <property type="entry name" value="Met_Sox_Rdtase_MsrA_sf"/>
</dbReference>
<evidence type="ECO:0000313" key="6">
    <source>
        <dbReference type="EMBL" id="MBN0988801.1"/>
    </source>
</evidence>
<keyword evidence="1 4" id="KW-0560">Oxidoreductase</keyword>
<accession>A0ABS2WAP9</accession>
<feature type="domain" description="Peptide methionine sulphoxide reductase MsrA" evidence="5">
    <location>
        <begin position="3"/>
        <end position="154"/>
    </location>
</feature>
<gene>
    <name evidence="4 6" type="primary">msrA</name>
    <name evidence="6" type="ORF">JW498_15630</name>
</gene>
<dbReference type="EMBL" id="JAFFZP010000027">
    <property type="protein sequence ID" value="MBN0988801.1"/>
    <property type="molecule type" value="Genomic_DNA"/>
</dbReference>
<reference evidence="6 7" key="1">
    <citation type="submission" date="2021-02" db="EMBL/GenBank/DDBJ databases">
        <title>A novel species of genus Amphritea isolated from a fishpond in China.</title>
        <authorList>
            <person name="Lu H."/>
        </authorList>
    </citation>
    <scope>NUCLEOTIDE SEQUENCE [LARGE SCALE GENOMIC DNA]</scope>
    <source>
        <strain evidence="6 7">RP18W</strain>
    </source>
</reference>
<dbReference type="SUPFAM" id="SSF55068">
    <property type="entry name" value="Peptide methionine sulfoxide reductase"/>
    <property type="match status" value="1"/>
</dbReference>
<dbReference type="RefSeq" id="WP_205211180.1">
    <property type="nucleotide sequence ID" value="NZ_JAFFZO010000023.1"/>
</dbReference>
<comment type="catalytic activity">
    <reaction evidence="3 4">
        <text>[thioredoxin]-disulfide + L-methionine + H2O = L-methionine (S)-S-oxide + [thioredoxin]-dithiol</text>
        <dbReference type="Rhea" id="RHEA:19993"/>
        <dbReference type="Rhea" id="RHEA-COMP:10698"/>
        <dbReference type="Rhea" id="RHEA-COMP:10700"/>
        <dbReference type="ChEBI" id="CHEBI:15377"/>
        <dbReference type="ChEBI" id="CHEBI:29950"/>
        <dbReference type="ChEBI" id="CHEBI:50058"/>
        <dbReference type="ChEBI" id="CHEBI:57844"/>
        <dbReference type="ChEBI" id="CHEBI:58772"/>
        <dbReference type="EC" id="1.8.4.11"/>
    </reaction>
</comment>
<dbReference type="Gene3D" id="3.30.1060.10">
    <property type="entry name" value="Peptide methionine sulphoxide reductase MsrA"/>
    <property type="match status" value="1"/>
</dbReference>
<name>A0ABS2WAP9_9GAMM</name>